<gene>
    <name evidence="2" type="ORF">P3H78_28570</name>
</gene>
<accession>A0ABT6ACX6</accession>
<proteinExistence type="predicted"/>
<feature type="transmembrane region" description="Helical" evidence="1">
    <location>
        <begin position="113"/>
        <end position="135"/>
    </location>
</feature>
<evidence type="ECO:0000313" key="3">
    <source>
        <dbReference type="Proteomes" id="UP001221150"/>
    </source>
</evidence>
<protein>
    <recommendedName>
        <fullName evidence="4">DUF998 domain-containing protein</fullName>
    </recommendedName>
</protein>
<keyword evidence="1" id="KW-1133">Transmembrane helix</keyword>
<name>A0ABT6ACX6_9ACTN</name>
<feature type="transmembrane region" description="Helical" evidence="1">
    <location>
        <begin position="82"/>
        <end position="101"/>
    </location>
</feature>
<keyword evidence="1" id="KW-0472">Membrane</keyword>
<keyword evidence="1" id="KW-0812">Transmembrane</keyword>
<feature type="transmembrane region" description="Helical" evidence="1">
    <location>
        <begin position="159"/>
        <end position="177"/>
    </location>
</feature>
<evidence type="ECO:0008006" key="4">
    <source>
        <dbReference type="Google" id="ProtNLM"/>
    </source>
</evidence>
<dbReference type="Proteomes" id="UP001221150">
    <property type="component" value="Unassembled WGS sequence"/>
</dbReference>
<keyword evidence="3" id="KW-1185">Reference proteome</keyword>
<evidence type="ECO:0000313" key="2">
    <source>
        <dbReference type="EMBL" id="MDF3302504.1"/>
    </source>
</evidence>
<dbReference type="EMBL" id="JARJBB010000023">
    <property type="protein sequence ID" value="MDF3302504.1"/>
    <property type="molecule type" value="Genomic_DNA"/>
</dbReference>
<feature type="transmembrane region" description="Helical" evidence="1">
    <location>
        <begin position="184"/>
        <end position="201"/>
    </location>
</feature>
<feature type="transmembrane region" description="Helical" evidence="1">
    <location>
        <begin position="33"/>
        <end position="51"/>
    </location>
</feature>
<sequence>MADMSAPSTGTPQELLATARELTRRVREAHRGIWFPLLLLGLVHLAAIPFYRYGPHPMTCRPELPVGNSSITFCNHYATWSFIYWPVALMLAYVAICGFYVSRSRRRGIGTRVWSYVLAGTTLGLVLTGTSLWAVHHPLAQEGSLNGIHIPGSASSAEFLYRVATPAVAIGLGLLVLARVERSWALAAFALGYLTIVLLPRDLSQFITAPSMWTDLPHLVVNGSVLLIGAAGFALSRRRTT</sequence>
<organism evidence="2 3">
    <name type="scientific">Streptomyces tropicalis</name>
    <dbReference type="NCBI Taxonomy" id="3034234"/>
    <lineage>
        <taxon>Bacteria</taxon>
        <taxon>Bacillati</taxon>
        <taxon>Actinomycetota</taxon>
        <taxon>Actinomycetes</taxon>
        <taxon>Kitasatosporales</taxon>
        <taxon>Streptomycetaceae</taxon>
        <taxon>Streptomyces</taxon>
    </lineage>
</organism>
<comment type="caution">
    <text evidence="2">The sequence shown here is derived from an EMBL/GenBank/DDBJ whole genome shotgun (WGS) entry which is preliminary data.</text>
</comment>
<feature type="transmembrane region" description="Helical" evidence="1">
    <location>
        <begin position="216"/>
        <end position="235"/>
    </location>
</feature>
<reference evidence="2 3" key="1">
    <citation type="submission" date="2023-03" db="EMBL/GenBank/DDBJ databases">
        <title>Draft genome sequence of Streptomyces sp. K1PA1 isolated from peat swamp forest in Thailand.</title>
        <authorList>
            <person name="Klaysubun C."/>
            <person name="Duangmal K."/>
        </authorList>
    </citation>
    <scope>NUCLEOTIDE SEQUENCE [LARGE SCALE GENOMIC DNA]</scope>
    <source>
        <strain evidence="2 3">K1PA1</strain>
    </source>
</reference>
<evidence type="ECO:0000256" key="1">
    <source>
        <dbReference type="SAM" id="Phobius"/>
    </source>
</evidence>
<dbReference type="RefSeq" id="WP_276112064.1">
    <property type="nucleotide sequence ID" value="NZ_JARJBB010000023.1"/>
</dbReference>